<proteinExistence type="predicted"/>
<feature type="domain" description="NAC" evidence="6">
    <location>
        <begin position="68"/>
        <end position="221"/>
    </location>
</feature>
<dbReference type="GO" id="GO:0006355">
    <property type="term" value="P:regulation of DNA-templated transcription"/>
    <property type="evidence" value="ECO:0007669"/>
    <property type="project" value="InterPro"/>
</dbReference>
<dbReference type="PANTHER" id="PTHR31719:SF94">
    <property type="entry name" value="PROTEIN ATAF2"/>
    <property type="match status" value="1"/>
</dbReference>
<name>A0A1E5UXG8_9POAL</name>
<evidence type="ECO:0000256" key="5">
    <source>
        <dbReference type="SAM" id="MobiDB-lite"/>
    </source>
</evidence>
<dbReference type="GO" id="GO:0003677">
    <property type="term" value="F:DNA binding"/>
    <property type="evidence" value="ECO:0007669"/>
    <property type="project" value="UniProtKB-KW"/>
</dbReference>
<dbReference type="EMBL" id="LWDX02059290">
    <property type="protein sequence ID" value="OEL17622.1"/>
    <property type="molecule type" value="Genomic_DNA"/>
</dbReference>
<organism evidence="7 8">
    <name type="scientific">Dichanthelium oligosanthes</name>
    <dbReference type="NCBI Taxonomy" id="888268"/>
    <lineage>
        <taxon>Eukaryota</taxon>
        <taxon>Viridiplantae</taxon>
        <taxon>Streptophyta</taxon>
        <taxon>Embryophyta</taxon>
        <taxon>Tracheophyta</taxon>
        <taxon>Spermatophyta</taxon>
        <taxon>Magnoliopsida</taxon>
        <taxon>Liliopsida</taxon>
        <taxon>Poales</taxon>
        <taxon>Poaceae</taxon>
        <taxon>PACMAD clade</taxon>
        <taxon>Panicoideae</taxon>
        <taxon>Panicodae</taxon>
        <taxon>Paniceae</taxon>
        <taxon>Dichantheliinae</taxon>
        <taxon>Dichanthelium</taxon>
    </lineage>
</organism>
<gene>
    <name evidence="7" type="ORF">BAE44_0021364</name>
</gene>
<protein>
    <recommendedName>
        <fullName evidence="6">NAC domain-containing protein</fullName>
    </recommendedName>
</protein>
<feature type="compositionally biased region" description="Low complexity" evidence="5">
    <location>
        <begin position="287"/>
        <end position="301"/>
    </location>
</feature>
<keyword evidence="1" id="KW-0805">Transcription regulation</keyword>
<evidence type="ECO:0000256" key="2">
    <source>
        <dbReference type="ARBA" id="ARBA00023125"/>
    </source>
</evidence>
<dbReference type="Pfam" id="PF02365">
    <property type="entry name" value="NAM"/>
    <property type="match status" value="1"/>
</dbReference>
<dbReference type="OrthoDB" id="692749at2759"/>
<feature type="compositionally biased region" description="Basic residues" evidence="5">
    <location>
        <begin position="264"/>
        <end position="274"/>
    </location>
</feature>
<dbReference type="PROSITE" id="PS51005">
    <property type="entry name" value="NAC"/>
    <property type="match status" value="1"/>
</dbReference>
<sequence>MEAATAVRQEQHELPQQLQFMEAAAAVRQEQHELAQQLQFPPGYHFVPLEVAAVRQRQQQELAQQLQFPPGYRFTPTEHELIMDYLRNKIEGRQPPLAVVNEIAILDWQPGSLVEAYKAYGEHKWYFFTIREPSSSNKMDEPNQKVRVPGVTATWKATGSVVPIVVPAKGKQQEGVEEPIGDEEKIVIGQYALCSIQRKQHSDAVDDAGEGTSSSKKSRRKRTKATNIDPGKTKKRRMNKKAASTQQEGMQLQQQEIAPVKAPLKLKSRARKSATRRENKALEELVQAAEGQQQKQQHQEAPPFSPVVPSLTPSQQAPPQASQEEQKSLAAYAPSVLPVVPLQGYPSLPNGMLGASAPMHHDEEDTVARSFQRDDNDYMTLLENLMSCNQDEQLASFIDDEVIADSHAELQFYQSQGYLDLSELFDQHVYTGQPQHLPGNTTLNDSSWNHGQHQGENVAFGSPGDIDSLPADDDFDYMSVLRFPLPDGNYELVLSTADGSQERYQARRAARGLFQLVPQVENSIWFRVVNPLYALPRPARAEALRRCRVRRQRRKARRGSRFVSTGEANADAE</sequence>
<dbReference type="Gene3D" id="2.170.150.80">
    <property type="entry name" value="NAC domain"/>
    <property type="match status" value="1"/>
</dbReference>
<keyword evidence="4" id="KW-0539">Nucleus</keyword>
<evidence type="ECO:0000313" key="8">
    <source>
        <dbReference type="Proteomes" id="UP000095767"/>
    </source>
</evidence>
<accession>A0A1E5UXG8</accession>
<dbReference type="PANTHER" id="PTHR31719">
    <property type="entry name" value="NAC TRANSCRIPTION FACTOR 56"/>
    <property type="match status" value="1"/>
</dbReference>
<evidence type="ECO:0000313" key="7">
    <source>
        <dbReference type="EMBL" id="OEL17622.1"/>
    </source>
</evidence>
<keyword evidence="3" id="KW-0804">Transcription</keyword>
<dbReference type="InterPro" id="IPR003441">
    <property type="entry name" value="NAC-dom"/>
</dbReference>
<evidence type="ECO:0000256" key="3">
    <source>
        <dbReference type="ARBA" id="ARBA00023163"/>
    </source>
</evidence>
<dbReference type="AlphaFoldDB" id="A0A1E5UXG8"/>
<feature type="compositionally biased region" description="Low complexity" evidence="5">
    <location>
        <begin position="313"/>
        <end position="323"/>
    </location>
</feature>
<evidence type="ECO:0000256" key="1">
    <source>
        <dbReference type="ARBA" id="ARBA00023015"/>
    </source>
</evidence>
<dbReference type="Proteomes" id="UP000095767">
    <property type="component" value="Unassembled WGS sequence"/>
</dbReference>
<dbReference type="STRING" id="888268.A0A1E5UXG8"/>
<keyword evidence="8" id="KW-1185">Reference proteome</keyword>
<comment type="caution">
    <text evidence="7">The sequence shown here is derived from an EMBL/GenBank/DDBJ whole genome shotgun (WGS) entry which is preliminary data.</text>
</comment>
<feature type="compositionally biased region" description="Low complexity" evidence="5">
    <location>
        <begin position="246"/>
        <end position="255"/>
    </location>
</feature>
<dbReference type="SUPFAM" id="SSF101941">
    <property type="entry name" value="NAC domain"/>
    <property type="match status" value="1"/>
</dbReference>
<evidence type="ECO:0000259" key="6">
    <source>
        <dbReference type="PROSITE" id="PS51005"/>
    </source>
</evidence>
<keyword evidence="2" id="KW-0238">DNA-binding</keyword>
<dbReference type="InterPro" id="IPR036093">
    <property type="entry name" value="NAC_dom_sf"/>
</dbReference>
<reference evidence="7 8" key="1">
    <citation type="submission" date="2016-09" db="EMBL/GenBank/DDBJ databases">
        <title>The draft genome of Dichanthelium oligosanthes: A C3 panicoid grass species.</title>
        <authorList>
            <person name="Studer A.J."/>
            <person name="Schnable J.C."/>
            <person name="Brutnell T.P."/>
        </authorList>
    </citation>
    <scope>NUCLEOTIDE SEQUENCE [LARGE SCALE GENOMIC DNA]</scope>
    <source>
        <strain evidence="8">cv. Kellogg 1175</strain>
        <tissue evidence="7">Leaf</tissue>
    </source>
</reference>
<feature type="region of interest" description="Disordered" evidence="5">
    <location>
        <begin position="201"/>
        <end position="328"/>
    </location>
</feature>
<evidence type="ECO:0000256" key="4">
    <source>
        <dbReference type="ARBA" id="ARBA00023242"/>
    </source>
</evidence>